<dbReference type="EMBL" id="JBHLTG010000004">
    <property type="protein sequence ID" value="MFC0679691.1"/>
    <property type="molecule type" value="Genomic_DNA"/>
</dbReference>
<sequence>MTAPDTDFDPDDNFEHAFGRPAQIDEEDALETLVWQFMLLVNPGDEDAAMQQFAAWQETSGAAESDDELAAGLLDATDWKSGFRVDESDPAAAIDVLGELAARWDLRIDWGVEDPGDDEFLADAEVPSLIGTAFDRLREHHYTLWTWEPETGVHAGWFTHSRDDDAMRMLVPALGLPLRPGAA</sequence>
<protein>
    <recommendedName>
        <fullName evidence="1">DUF6630 domain-containing protein</fullName>
    </recommendedName>
</protein>
<evidence type="ECO:0000313" key="3">
    <source>
        <dbReference type="Proteomes" id="UP001589896"/>
    </source>
</evidence>
<reference evidence="2 3" key="1">
    <citation type="submission" date="2024-09" db="EMBL/GenBank/DDBJ databases">
        <authorList>
            <person name="Sun Q."/>
            <person name="Mori K."/>
        </authorList>
    </citation>
    <scope>NUCLEOTIDE SEQUENCE [LARGE SCALE GENOMIC DNA]</scope>
    <source>
        <strain evidence="2 3">KCTC 23076</strain>
    </source>
</reference>
<comment type="caution">
    <text evidence="2">The sequence shown here is derived from an EMBL/GenBank/DDBJ whole genome shotgun (WGS) entry which is preliminary data.</text>
</comment>
<accession>A0ABV6RRU7</accession>
<proteinExistence type="predicted"/>
<keyword evidence="3" id="KW-1185">Reference proteome</keyword>
<name>A0ABV6RRU7_9GAMM</name>
<evidence type="ECO:0000259" key="1">
    <source>
        <dbReference type="Pfam" id="PF20335"/>
    </source>
</evidence>
<gene>
    <name evidence="2" type="ORF">ACFFGH_17775</name>
</gene>
<dbReference type="RefSeq" id="WP_386670697.1">
    <property type="nucleotide sequence ID" value="NZ_JBHLTG010000004.1"/>
</dbReference>
<dbReference type="Pfam" id="PF20335">
    <property type="entry name" value="DUF6630"/>
    <property type="match status" value="1"/>
</dbReference>
<feature type="domain" description="DUF6630" evidence="1">
    <location>
        <begin position="34"/>
        <end position="180"/>
    </location>
</feature>
<evidence type="ECO:0000313" key="2">
    <source>
        <dbReference type="EMBL" id="MFC0679691.1"/>
    </source>
</evidence>
<dbReference type="InterPro" id="IPR046582">
    <property type="entry name" value="DUF6630"/>
</dbReference>
<dbReference type="Proteomes" id="UP001589896">
    <property type="component" value="Unassembled WGS sequence"/>
</dbReference>
<organism evidence="2 3">
    <name type="scientific">Lysobacter korlensis</name>
    <dbReference type="NCBI Taxonomy" id="553636"/>
    <lineage>
        <taxon>Bacteria</taxon>
        <taxon>Pseudomonadati</taxon>
        <taxon>Pseudomonadota</taxon>
        <taxon>Gammaproteobacteria</taxon>
        <taxon>Lysobacterales</taxon>
        <taxon>Lysobacteraceae</taxon>
        <taxon>Lysobacter</taxon>
    </lineage>
</organism>